<dbReference type="EMBL" id="VCJR02000001">
    <property type="protein sequence ID" value="NHK27637.1"/>
    <property type="molecule type" value="Genomic_DNA"/>
</dbReference>
<dbReference type="Proteomes" id="UP000621856">
    <property type="component" value="Unassembled WGS sequence"/>
</dbReference>
<dbReference type="AlphaFoldDB" id="A0A8J3EQT0"/>
<reference evidence="2" key="1">
    <citation type="journal article" date="2014" name="Int. J. Syst. Evol. Microbiol.">
        <title>Complete genome sequence of Corynebacterium casei LMG S-19264T (=DSM 44701T), isolated from a smear-ripened cheese.</title>
        <authorList>
            <consortium name="US DOE Joint Genome Institute (JGI-PGF)"/>
            <person name="Walter F."/>
            <person name="Albersmeier A."/>
            <person name="Kalinowski J."/>
            <person name="Ruckert C."/>
        </authorList>
    </citation>
    <scope>NUCLEOTIDE SEQUENCE</scope>
    <source>
        <strain evidence="2">CGMCC 1.14984</strain>
    </source>
</reference>
<protein>
    <submittedName>
        <fullName evidence="2">Uncharacterized protein</fullName>
    </submittedName>
</protein>
<accession>A0A8J3EQT0</accession>
<keyword evidence="1" id="KW-0472">Membrane</keyword>
<proteinExistence type="predicted"/>
<reference evidence="2" key="3">
    <citation type="submission" date="2020-09" db="EMBL/GenBank/DDBJ databases">
        <authorList>
            <person name="Sun Q."/>
            <person name="Zhou Y."/>
        </authorList>
    </citation>
    <scope>NUCLEOTIDE SEQUENCE</scope>
    <source>
        <strain evidence="2">CGMCC 1.14984</strain>
    </source>
</reference>
<feature type="transmembrane region" description="Helical" evidence="1">
    <location>
        <begin position="58"/>
        <end position="88"/>
    </location>
</feature>
<evidence type="ECO:0000313" key="5">
    <source>
        <dbReference type="Proteomes" id="UP000818603"/>
    </source>
</evidence>
<keyword evidence="1" id="KW-0812">Transmembrane</keyword>
<evidence type="ECO:0000313" key="4">
    <source>
        <dbReference type="Proteomes" id="UP000621856"/>
    </source>
</evidence>
<evidence type="ECO:0000256" key="1">
    <source>
        <dbReference type="SAM" id="Phobius"/>
    </source>
</evidence>
<comment type="caution">
    <text evidence="2">The sequence shown here is derived from an EMBL/GenBank/DDBJ whole genome shotgun (WGS) entry which is preliminary data.</text>
</comment>
<keyword evidence="1" id="KW-1133">Transmembrane helix</keyword>
<feature type="transmembrane region" description="Helical" evidence="1">
    <location>
        <begin position="21"/>
        <end position="38"/>
    </location>
</feature>
<evidence type="ECO:0000313" key="3">
    <source>
        <dbReference type="EMBL" id="NHK27637.1"/>
    </source>
</evidence>
<sequence>MSYGERKGVSKLPGDYNFADLVGFGLAGALGIVFAIMADMQQSDDASALFTISRWFSYVSEMIGIGALPLYIVILILMAIGAGAVYYFQPVTLQGAFAQGFGVLAAVMTIAPSDLGTPLEAPDMPTIIEETEASAGAQARFAGYVGDLEGSAMRDSLFQEAVYTSGSNTAAAARPRAVAFQSNEEVRFNLTIEIMLPNGLKENPDTMIRRGTMRGKLRNDDTGQTYNVFRNSGAIIRTSSNNDRMTIMTSVPGAGNSADLRARIEIDGYSINLESFTANTGRNNSWRISMTPSSTPLFMQRLNQSYDF</sequence>
<gene>
    <name evidence="3" type="ORF">FF098_006965</name>
    <name evidence="2" type="ORF">GCM10011355_14020</name>
</gene>
<dbReference type="Proteomes" id="UP000818603">
    <property type="component" value="Unassembled WGS sequence"/>
</dbReference>
<name>A0A8J3EQT0_9PROT</name>
<keyword evidence="5" id="KW-1185">Reference proteome</keyword>
<reference evidence="3 5" key="2">
    <citation type="submission" date="2020-02" db="EMBL/GenBank/DDBJ databases">
        <title>Genome sequence of Parvularcula flava strain NH6-79.</title>
        <authorList>
            <person name="Abdul Karim M.H."/>
            <person name="Lam M.Q."/>
            <person name="Chen S.J."/>
            <person name="Yahya A."/>
            <person name="Shahir S."/>
            <person name="Shamsir M.S."/>
            <person name="Chong C.S."/>
        </authorList>
    </citation>
    <scope>NUCLEOTIDE SEQUENCE [LARGE SCALE GENOMIC DNA]</scope>
    <source>
        <strain evidence="3 5">NH6-79</strain>
    </source>
</reference>
<dbReference type="RefSeq" id="WP_155138752.1">
    <property type="nucleotide sequence ID" value="NZ_BMGZ01000001.1"/>
</dbReference>
<evidence type="ECO:0000313" key="2">
    <source>
        <dbReference type="EMBL" id="GGH96044.1"/>
    </source>
</evidence>
<organism evidence="2 4">
    <name type="scientific">Aquisalinus luteolus</name>
    <dbReference type="NCBI Taxonomy" id="1566827"/>
    <lineage>
        <taxon>Bacteria</taxon>
        <taxon>Pseudomonadati</taxon>
        <taxon>Pseudomonadota</taxon>
        <taxon>Alphaproteobacteria</taxon>
        <taxon>Parvularculales</taxon>
        <taxon>Parvularculaceae</taxon>
        <taxon>Aquisalinus</taxon>
    </lineage>
</organism>
<dbReference type="EMBL" id="BMGZ01000001">
    <property type="protein sequence ID" value="GGH96044.1"/>
    <property type="molecule type" value="Genomic_DNA"/>
</dbReference>